<dbReference type="KEGG" id="pbk:Back11_31880"/>
<evidence type="ECO:0000313" key="7">
    <source>
        <dbReference type="Proteomes" id="UP000275368"/>
    </source>
</evidence>
<keyword evidence="4" id="KW-0472">Membrane</keyword>
<dbReference type="Proteomes" id="UP000275368">
    <property type="component" value="Chromosome"/>
</dbReference>
<dbReference type="GO" id="GO:0016020">
    <property type="term" value="C:membrane"/>
    <property type="evidence" value="ECO:0007669"/>
    <property type="project" value="UniProtKB-SubCell"/>
</dbReference>
<proteinExistence type="predicted"/>
<evidence type="ECO:0000313" key="6">
    <source>
        <dbReference type="EMBL" id="BBH21843.1"/>
    </source>
</evidence>
<evidence type="ECO:0000256" key="4">
    <source>
        <dbReference type="ARBA" id="ARBA00023136"/>
    </source>
</evidence>
<evidence type="ECO:0000256" key="1">
    <source>
        <dbReference type="ARBA" id="ARBA00004141"/>
    </source>
</evidence>
<dbReference type="PANTHER" id="PTHR37422:SF17">
    <property type="entry name" value="O-ANTIGEN LIGASE"/>
    <property type="match status" value="1"/>
</dbReference>
<evidence type="ECO:0000256" key="3">
    <source>
        <dbReference type="ARBA" id="ARBA00022989"/>
    </source>
</evidence>
<feature type="domain" description="O-antigen ligase-related" evidence="5">
    <location>
        <begin position="219"/>
        <end position="359"/>
    </location>
</feature>
<reference evidence="6 7" key="1">
    <citation type="submission" date="2018-11" db="EMBL/GenBank/DDBJ databases">
        <title>Complete genome sequence of Paenibacillus baekrokdamisoli strain KCTC 33723.</title>
        <authorList>
            <person name="Kang S.W."/>
            <person name="Lee K.C."/>
            <person name="Kim K.K."/>
            <person name="Kim J.S."/>
            <person name="Kim D.S."/>
            <person name="Ko S.H."/>
            <person name="Yang S.H."/>
            <person name="Lee J.S."/>
        </authorList>
    </citation>
    <scope>NUCLEOTIDE SEQUENCE [LARGE SCALE GENOMIC DNA]</scope>
    <source>
        <strain evidence="6 7">KCTC 33723</strain>
    </source>
</reference>
<sequence>MTIHTLQAGFRSFYRYKAILIKVLHSLEQFYILLALLLFSQSFLTILQGGSAAESITDGNPLVQKIWAFIYAVALLLCCIRWRAVIIVIRQDKLLLLLTFVVILSLTWSAAPEMTLRRSFALIGTNLFGLYMAIRFSLKQQFKLVSRMLLVVIVFSFLFGLFLPQYGVMSDNRGTAWQGVLSHKNQLGRLMCFSSVLFFVFMFNKGEKKKLIWLGLGGSFLLMLLSTSKTALVIMLVLLMLIPFLQSFRWNISIAVLYWMFALLIAGGAISLLFSNADLLLSLMDRDVTLTGRTDLWAAVWEMIKQRPLLGYGYNGFWLGLDGESAYVWLVTKWDPPHSHNGLLDVWLDLGVVGVILVLLHMIRGFKLGVTYIRQTRTIISFCPLLYFMFMFLYNLTENTILRPNSVFWVLYVSISLSLSIAIRRHKRKENKGGIV</sequence>
<protein>
    <submittedName>
        <fullName evidence="6">Ligase</fullName>
    </submittedName>
</protein>
<keyword evidence="7" id="KW-1185">Reference proteome</keyword>
<dbReference type="InterPro" id="IPR051533">
    <property type="entry name" value="WaaL-like"/>
</dbReference>
<keyword evidence="3" id="KW-1133">Transmembrane helix</keyword>
<dbReference type="Pfam" id="PF04932">
    <property type="entry name" value="Wzy_C"/>
    <property type="match status" value="1"/>
</dbReference>
<evidence type="ECO:0000259" key="5">
    <source>
        <dbReference type="Pfam" id="PF04932"/>
    </source>
</evidence>
<dbReference type="InterPro" id="IPR007016">
    <property type="entry name" value="O-antigen_ligase-rel_domated"/>
</dbReference>
<evidence type="ECO:0000256" key="2">
    <source>
        <dbReference type="ARBA" id="ARBA00022692"/>
    </source>
</evidence>
<organism evidence="6 7">
    <name type="scientific">Paenibacillus baekrokdamisoli</name>
    <dbReference type="NCBI Taxonomy" id="1712516"/>
    <lineage>
        <taxon>Bacteria</taxon>
        <taxon>Bacillati</taxon>
        <taxon>Bacillota</taxon>
        <taxon>Bacilli</taxon>
        <taxon>Bacillales</taxon>
        <taxon>Paenibacillaceae</taxon>
        <taxon>Paenibacillus</taxon>
    </lineage>
</organism>
<dbReference type="RefSeq" id="WP_125658976.1">
    <property type="nucleotide sequence ID" value="NZ_AP019308.1"/>
</dbReference>
<dbReference type="PANTHER" id="PTHR37422">
    <property type="entry name" value="TEICHURONIC ACID BIOSYNTHESIS PROTEIN TUAE"/>
    <property type="match status" value="1"/>
</dbReference>
<comment type="subcellular location">
    <subcellularLocation>
        <location evidence="1">Membrane</location>
        <topology evidence="1">Multi-pass membrane protein</topology>
    </subcellularLocation>
</comment>
<name>A0A3G9JAD1_9BACL</name>
<dbReference type="AlphaFoldDB" id="A0A3G9JAD1"/>
<accession>A0A3G9JAD1</accession>
<dbReference type="EMBL" id="AP019308">
    <property type="protein sequence ID" value="BBH21843.1"/>
    <property type="molecule type" value="Genomic_DNA"/>
</dbReference>
<dbReference type="OrthoDB" id="4391260at2"/>
<keyword evidence="2" id="KW-0812">Transmembrane</keyword>
<keyword evidence="6" id="KW-0436">Ligase</keyword>
<dbReference type="GO" id="GO:0016874">
    <property type="term" value="F:ligase activity"/>
    <property type="evidence" value="ECO:0007669"/>
    <property type="project" value="UniProtKB-KW"/>
</dbReference>
<gene>
    <name evidence="6" type="primary">hfsI</name>
    <name evidence="6" type="ORF">Back11_31880</name>
</gene>